<accession>A0A090QIF4</accession>
<gene>
    <name evidence="4" type="ORF">JCM19237_5813</name>
</gene>
<evidence type="ECO:0000256" key="1">
    <source>
        <dbReference type="PROSITE-ProRule" id="PRU00473"/>
    </source>
</evidence>
<keyword evidence="1" id="KW-0472">Membrane</keyword>
<dbReference type="GO" id="GO:0016020">
    <property type="term" value="C:membrane"/>
    <property type="evidence" value="ECO:0007669"/>
    <property type="project" value="UniProtKB-UniRule"/>
</dbReference>
<dbReference type="InterPro" id="IPR006665">
    <property type="entry name" value="OmpA-like"/>
</dbReference>
<dbReference type="SUPFAM" id="SSF103088">
    <property type="entry name" value="OmpA-like"/>
    <property type="match status" value="1"/>
</dbReference>
<dbReference type="Proteomes" id="UP000029227">
    <property type="component" value="Unassembled WGS sequence"/>
</dbReference>
<dbReference type="InterPro" id="IPR036737">
    <property type="entry name" value="OmpA-like_sf"/>
</dbReference>
<dbReference type="AlphaFoldDB" id="A0A090QIF4"/>
<reference evidence="4 5" key="1">
    <citation type="journal article" date="2014" name="Genome Announc.">
        <title>Draft Genome Sequences of Two Vibrionaceae Species, Vibrio ponticus C121 and Photobacterium aphoticum C119, Isolated as Coral Reef Microbiota.</title>
        <authorList>
            <person name="Al-saari N."/>
            <person name="Meirelles P.M."/>
            <person name="Mino S."/>
            <person name="Suda W."/>
            <person name="Oshima K."/>
            <person name="Hattori M."/>
            <person name="Ohkuma M."/>
            <person name="Thompson F.L."/>
            <person name="Gomez-Gil B."/>
            <person name="Sawabe T."/>
            <person name="Sawabe T."/>
        </authorList>
    </citation>
    <scope>NUCLEOTIDE SEQUENCE [LARGE SCALE GENOMIC DNA]</scope>
    <source>
        <strain evidence="4 5">JCM 19237</strain>
    </source>
</reference>
<feature type="region of interest" description="Disordered" evidence="2">
    <location>
        <begin position="1"/>
        <end position="21"/>
    </location>
</feature>
<comment type="caution">
    <text evidence="4">The sequence shown here is derived from an EMBL/GenBank/DDBJ whole genome shotgun (WGS) entry which is preliminary data.</text>
</comment>
<dbReference type="PROSITE" id="PS51123">
    <property type="entry name" value="OMPA_2"/>
    <property type="match status" value="1"/>
</dbReference>
<feature type="domain" description="OmpA-like" evidence="3">
    <location>
        <begin position="30"/>
        <end position="139"/>
    </location>
</feature>
<evidence type="ECO:0000313" key="5">
    <source>
        <dbReference type="Proteomes" id="UP000029227"/>
    </source>
</evidence>
<evidence type="ECO:0000313" key="4">
    <source>
        <dbReference type="EMBL" id="GAL02920.1"/>
    </source>
</evidence>
<dbReference type="Pfam" id="PF00691">
    <property type="entry name" value="OmpA"/>
    <property type="match status" value="1"/>
</dbReference>
<evidence type="ECO:0000256" key="2">
    <source>
        <dbReference type="SAM" id="MobiDB-lite"/>
    </source>
</evidence>
<dbReference type="Gene3D" id="3.30.1330.60">
    <property type="entry name" value="OmpA-like domain"/>
    <property type="match status" value="1"/>
</dbReference>
<evidence type="ECO:0000259" key="3">
    <source>
        <dbReference type="PROSITE" id="PS51123"/>
    </source>
</evidence>
<dbReference type="EMBL" id="BBMN01000001">
    <property type="protein sequence ID" value="GAL02920.1"/>
    <property type="molecule type" value="Genomic_DNA"/>
</dbReference>
<dbReference type="STRING" id="754436.JCM19237_5813"/>
<organism evidence="4 5">
    <name type="scientific">Photobacterium aphoticum</name>
    <dbReference type="NCBI Taxonomy" id="754436"/>
    <lineage>
        <taxon>Bacteria</taxon>
        <taxon>Pseudomonadati</taxon>
        <taxon>Pseudomonadota</taxon>
        <taxon>Gammaproteobacteria</taxon>
        <taxon>Vibrionales</taxon>
        <taxon>Vibrionaceae</taxon>
        <taxon>Photobacterium</taxon>
    </lineage>
</organism>
<name>A0A090QIF4_9GAMM</name>
<sequence>MTSPQPTEKAANSSSTGRTNTPYVPDAKLLLAKLPEASTTVYFSAKAADISVQDQLSIDPIAVRLRQHPDSYVLVIGHADEYPEEDDNIALSFERAFNIAIYISSVFGIEEERIQIVSAGSAEKGLSPASEFRRVDIIS</sequence>
<protein>
    <submittedName>
        <fullName evidence="4">Outer membrane protein A</fullName>
    </submittedName>
</protein>
<proteinExistence type="predicted"/>
<dbReference type="eggNOG" id="COG2885">
    <property type="taxonomic scope" value="Bacteria"/>
</dbReference>
<dbReference type="InterPro" id="IPR050330">
    <property type="entry name" value="Bact_OuterMem_StrucFunc"/>
</dbReference>
<dbReference type="PANTHER" id="PTHR30329">
    <property type="entry name" value="STATOR ELEMENT OF FLAGELLAR MOTOR COMPLEX"/>
    <property type="match status" value="1"/>
</dbReference>
<dbReference type="PANTHER" id="PTHR30329:SF21">
    <property type="entry name" value="LIPOPROTEIN YIAD-RELATED"/>
    <property type="match status" value="1"/>
</dbReference>